<reference evidence="8" key="1">
    <citation type="submission" date="2003-02" db="EMBL/GenBank/DDBJ databases">
        <title>Characterization of fibrolytic enzyme cDNA from two species of rumen ciliates, Epidinium caudatum and Polyplastron multivesiculatum.</title>
        <authorList>
            <person name="Takenaka A."/>
            <person name="Tajima K."/>
            <person name="Mitsumori M."/>
            <person name="Kajikawa H."/>
        </authorList>
    </citation>
    <scope>NUCLEOTIDE SEQUENCE</scope>
</reference>
<dbReference type="GO" id="GO:0031176">
    <property type="term" value="F:endo-1,4-beta-xylanase activity"/>
    <property type="evidence" value="ECO:0007669"/>
    <property type="project" value="UniProtKB-ARBA"/>
</dbReference>
<dbReference type="Pfam" id="PF00331">
    <property type="entry name" value="Glyco_hydro_10"/>
    <property type="match status" value="1"/>
</dbReference>
<keyword evidence="3" id="KW-0119">Carbohydrate metabolism</keyword>
<evidence type="ECO:0000256" key="4">
    <source>
        <dbReference type="ARBA" id="ARBA00023295"/>
    </source>
</evidence>
<dbReference type="EMBL" id="AB104617">
    <property type="protein sequence ID" value="BAC57894.1"/>
    <property type="molecule type" value="mRNA"/>
</dbReference>
<dbReference type="CDD" id="cd00161">
    <property type="entry name" value="beta-trefoil_Ricin-like"/>
    <property type="match status" value="1"/>
</dbReference>
<dbReference type="GO" id="GO:0045493">
    <property type="term" value="P:xylan catabolic process"/>
    <property type="evidence" value="ECO:0007669"/>
    <property type="project" value="UniProtKB-KW"/>
</dbReference>
<dbReference type="SUPFAM" id="SSF51445">
    <property type="entry name" value="(Trans)glycosidases"/>
    <property type="match status" value="1"/>
</dbReference>
<dbReference type="InterPro" id="IPR001000">
    <property type="entry name" value="GH10_dom"/>
</dbReference>
<feature type="active site" description="Nucleophile" evidence="6">
    <location>
        <position position="281"/>
    </location>
</feature>
<dbReference type="Pfam" id="PF14200">
    <property type="entry name" value="RicinB_lectin_2"/>
    <property type="match status" value="2"/>
</dbReference>
<name>Q86S91_9CILI</name>
<evidence type="ECO:0000256" key="5">
    <source>
        <dbReference type="ARBA" id="ARBA00023326"/>
    </source>
</evidence>
<feature type="domain" description="GH10" evidence="7">
    <location>
        <begin position="20"/>
        <end position="352"/>
    </location>
</feature>
<evidence type="ECO:0000256" key="1">
    <source>
        <dbReference type="ARBA" id="ARBA00007495"/>
    </source>
</evidence>
<dbReference type="PRINTS" id="PR00134">
    <property type="entry name" value="GLHYDRLASE10"/>
</dbReference>
<dbReference type="SMART" id="SM00633">
    <property type="entry name" value="Glyco_10"/>
    <property type="match status" value="1"/>
</dbReference>
<dbReference type="CAZy" id="CBM13">
    <property type="family name" value="Carbohydrate-Binding Module Family 13"/>
</dbReference>
<evidence type="ECO:0000256" key="3">
    <source>
        <dbReference type="ARBA" id="ARBA00023277"/>
    </source>
</evidence>
<dbReference type="SMR" id="Q86S91"/>
<proteinExistence type="evidence at transcript level"/>
<evidence type="ECO:0000313" key="8">
    <source>
        <dbReference type="EMBL" id="BAC57894.1"/>
    </source>
</evidence>
<dbReference type="PROSITE" id="PS00591">
    <property type="entry name" value="GH10_1"/>
    <property type="match status" value="1"/>
</dbReference>
<dbReference type="PROSITE" id="PS51760">
    <property type="entry name" value="GH10_2"/>
    <property type="match status" value="1"/>
</dbReference>
<dbReference type="Gene3D" id="3.20.20.80">
    <property type="entry name" value="Glycosidases"/>
    <property type="match status" value="1"/>
</dbReference>
<comment type="similarity">
    <text evidence="1">Belongs to the glycosyl hydrolase 10 (cellulase F) family.</text>
</comment>
<keyword evidence="5" id="KW-0624">Polysaccharide degradation</keyword>
<accession>Q86S91</accession>
<keyword evidence="8" id="KW-0858">Xylan degradation</keyword>
<keyword evidence="2" id="KW-0378">Hydrolase</keyword>
<gene>
    <name evidence="8" type="primary">xynA</name>
</gene>
<dbReference type="SMART" id="SM00458">
    <property type="entry name" value="RICIN"/>
    <property type="match status" value="1"/>
</dbReference>
<dbReference type="InterPro" id="IPR035992">
    <property type="entry name" value="Ricin_B-like_lectins"/>
</dbReference>
<feature type="non-terminal residue" evidence="8">
    <location>
        <position position="1"/>
    </location>
</feature>
<dbReference type="CAZy" id="GH10">
    <property type="family name" value="Glycoside Hydrolase Family 10"/>
</dbReference>
<organism evidence="8">
    <name type="scientific">Epidinium caudatum</name>
    <dbReference type="NCBI Taxonomy" id="47887"/>
    <lineage>
        <taxon>Eukaryota</taxon>
        <taxon>Sar</taxon>
        <taxon>Alveolata</taxon>
        <taxon>Ciliophora</taxon>
        <taxon>Intramacronucleata</taxon>
        <taxon>Litostomatea</taxon>
        <taxon>Trichostomatia</taxon>
        <taxon>Entodiniomorphida</taxon>
        <taxon>Ophryoscolecidae</taxon>
        <taxon>Epidinium</taxon>
    </lineage>
</organism>
<sequence length="516" mass="57545">DPPGCRNSARVLNLAFYVETADVASLKDAFGSKFKVGTCVSPRELSTGAAFIKRHFNSITPENELKPDAIINQQACQQKGNNVNTQVVFNSGTRDILKFCQDNGIALRGHTFVWYSQTPDWFFRENFQTYGSYVNKNVMNQRLESLIKNTFALIAKDYPKLNVYAYDVCNELFVNGGGGLRPASNSKWMQVYGDDSFIINAFTYARKYAPKGCKLFINDFNEYMTAKTNDIYNMAMKLKAKGLIDGIGMQSHVSITFPSFADYKKALEKFLSTGLEVHISELDIAFENNPSAQATYFKNVFQLAVDKAGPGKVTCLTVWGTNDGNSWISDKKALLFAAGYSPKQAYYSVMEVAKNLPSGGSNNNNQNTNTNPNLPSGTKYVIVNRMSKKAVGVHWDSTDNGANVHQWTVNGKTSEEWICTQMSDGNYKFTNVNANKCLEVYNLSKENGGNIAIWPDTGATNQRWEIQDAGNGYVFLKNVYSGLYLDVEKKSKEDGGNIIQYQFNGNGNQQWQLVKA</sequence>
<evidence type="ECO:0000256" key="6">
    <source>
        <dbReference type="PROSITE-ProRule" id="PRU10061"/>
    </source>
</evidence>
<dbReference type="InterPro" id="IPR017853">
    <property type="entry name" value="GH"/>
</dbReference>
<dbReference type="InterPro" id="IPR000772">
    <property type="entry name" value="Ricin_B_lectin"/>
</dbReference>
<dbReference type="InterPro" id="IPR031158">
    <property type="entry name" value="GH10_AS"/>
</dbReference>
<keyword evidence="4" id="KW-0326">Glycosidase</keyword>
<dbReference type="PANTHER" id="PTHR31490:SF90">
    <property type="entry name" value="ENDO-1,4-BETA-XYLANASE A"/>
    <property type="match status" value="1"/>
</dbReference>
<protein>
    <submittedName>
        <fullName evidence="8">Xylanase xynA</fullName>
    </submittedName>
</protein>
<dbReference type="SUPFAM" id="SSF50370">
    <property type="entry name" value="Ricin B-like lectins"/>
    <property type="match status" value="1"/>
</dbReference>
<dbReference type="AlphaFoldDB" id="Q86S91"/>
<dbReference type="PANTHER" id="PTHR31490">
    <property type="entry name" value="GLYCOSYL HYDROLASE"/>
    <property type="match status" value="1"/>
</dbReference>
<evidence type="ECO:0000259" key="7">
    <source>
        <dbReference type="PROSITE" id="PS51760"/>
    </source>
</evidence>
<dbReference type="PROSITE" id="PS50231">
    <property type="entry name" value="RICIN_B_LECTIN"/>
    <property type="match status" value="1"/>
</dbReference>
<dbReference type="InterPro" id="IPR044846">
    <property type="entry name" value="GH10"/>
</dbReference>
<evidence type="ECO:0000256" key="2">
    <source>
        <dbReference type="ARBA" id="ARBA00022801"/>
    </source>
</evidence>
<dbReference type="Gene3D" id="2.80.10.50">
    <property type="match status" value="1"/>
</dbReference>